<accession>A0A1C3ESN2</accession>
<proteinExistence type="predicted"/>
<dbReference type="AlphaFoldDB" id="A0A1C3ESN2"/>
<evidence type="ECO:0000259" key="3">
    <source>
        <dbReference type="Pfam" id="PF13505"/>
    </source>
</evidence>
<dbReference type="RefSeq" id="WP_068898352.1">
    <property type="nucleotide sequence ID" value="NZ_JBHUIF010000002.1"/>
</dbReference>
<dbReference type="Pfam" id="PF13505">
    <property type="entry name" value="OMP_b-brl"/>
    <property type="match status" value="1"/>
</dbReference>
<dbReference type="Gene3D" id="2.40.160.40">
    <property type="entry name" value="monomeric porin ompg"/>
    <property type="match status" value="1"/>
</dbReference>
<evidence type="ECO:0000256" key="1">
    <source>
        <dbReference type="ARBA" id="ARBA00022729"/>
    </source>
</evidence>
<gene>
    <name evidence="4" type="ORF">A8L45_01160</name>
</gene>
<feature type="signal peptide" evidence="2">
    <location>
        <begin position="1"/>
        <end position="23"/>
    </location>
</feature>
<name>A0A1C3ESN2_9GAMM</name>
<evidence type="ECO:0000256" key="2">
    <source>
        <dbReference type="SAM" id="SignalP"/>
    </source>
</evidence>
<comment type="caution">
    <text evidence="4">The sequence shown here is derived from an EMBL/GenBank/DDBJ whole genome shotgun (WGS) entry which is preliminary data.</text>
</comment>
<sequence length="210" mass="23617">MKKLLLSSALVTASFILSPTAVAAGHGGGYDFVSGGLSHTRLKDEIPTKTDARDRKESKNVSGLYLRGSWNFFDHVYGEARIDYRKKNDLSYEEGLIGLGYYYPVDDKLSVNALAGYSSTRTKLGEKFKDNGLSVEVGAKYQVVDIWSFEPAINYRRYDINRYELRLGNSFKVTDDISIEANLNVLQYKEDGSDSTTRDTRVELGARYTF</sequence>
<keyword evidence="5" id="KW-1185">Reference proteome</keyword>
<feature type="chain" id="PRO_5008673395" description="Outer membrane protein beta-barrel domain-containing protein" evidence="2">
    <location>
        <begin position="24"/>
        <end position="210"/>
    </location>
</feature>
<protein>
    <recommendedName>
        <fullName evidence="3">Outer membrane protein beta-barrel domain-containing protein</fullName>
    </recommendedName>
</protein>
<keyword evidence="1 2" id="KW-0732">Signal</keyword>
<feature type="domain" description="Outer membrane protein beta-barrel" evidence="3">
    <location>
        <begin position="9"/>
        <end position="170"/>
    </location>
</feature>
<dbReference type="InterPro" id="IPR011250">
    <property type="entry name" value="OMP/PagP_B-barrel"/>
</dbReference>
<dbReference type="EMBL" id="LYBM01000001">
    <property type="protein sequence ID" value="ODA36238.1"/>
    <property type="molecule type" value="Genomic_DNA"/>
</dbReference>
<dbReference type="SUPFAM" id="SSF56925">
    <property type="entry name" value="OMPA-like"/>
    <property type="match status" value="1"/>
</dbReference>
<evidence type="ECO:0000313" key="4">
    <source>
        <dbReference type="EMBL" id="ODA36238.1"/>
    </source>
</evidence>
<evidence type="ECO:0000313" key="5">
    <source>
        <dbReference type="Proteomes" id="UP000094936"/>
    </source>
</evidence>
<dbReference type="InterPro" id="IPR027385">
    <property type="entry name" value="Beta-barrel_OMP"/>
</dbReference>
<dbReference type="Proteomes" id="UP000094936">
    <property type="component" value="Unassembled WGS sequence"/>
</dbReference>
<organism evidence="4 5">
    <name type="scientific">Veronia pacifica</name>
    <dbReference type="NCBI Taxonomy" id="1080227"/>
    <lineage>
        <taxon>Bacteria</taxon>
        <taxon>Pseudomonadati</taxon>
        <taxon>Pseudomonadota</taxon>
        <taxon>Gammaproteobacteria</taxon>
        <taxon>Vibrionales</taxon>
        <taxon>Vibrionaceae</taxon>
        <taxon>Veronia</taxon>
    </lineage>
</organism>
<reference evidence="4 5" key="1">
    <citation type="submission" date="2016-05" db="EMBL/GenBank/DDBJ databases">
        <title>Genomic Taxonomy of the Vibrionaceae.</title>
        <authorList>
            <person name="Gomez-Gil B."/>
            <person name="Enciso-Ibarra J."/>
        </authorList>
    </citation>
    <scope>NUCLEOTIDE SEQUENCE [LARGE SCALE GENOMIC DNA]</scope>
    <source>
        <strain evidence="4 5">CAIM 1920</strain>
    </source>
</reference>
<dbReference type="InterPro" id="IPR053713">
    <property type="entry name" value="Bact_OM_Channel_sf"/>
</dbReference>